<sequence length="221" mass="24290">MPLRLRHATEADAPAMAAVSSRAFRETLSQILFPPRLRHLSQEDQETPWRASRTIRRMRDGKATLVVVDTADDGEETAVVGMAQWVRPVDKGAGAPPPPSSGGTVVAEDPAPATLDSEALDDFMKLLDEETKKVLGPDGSKHMWYLLVLTVDPDHHRRGIGGLLLRWGMEQAATEGRRAFIHATPEGKYLYEKFGFKSLSGFDVAGLRHDCMLWSPPPPAA</sequence>
<comment type="caution">
    <text evidence="3">The sequence shown here is derived from an EMBL/GenBank/DDBJ whole genome shotgun (WGS) entry which is preliminary data.</text>
</comment>
<proteinExistence type="predicted"/>
<organism evidence="3 4">
    <name type="scientific">Schizothecium vesticola</name>
    <dbReference type="NCBI Taxonomy" id="314040"/>
    <lineage>
        <taxon>Eukaryota</taxon>
        <taxon>Fungi</taxon>
        <taxon>Dikarya</taxon>
        <taxon>Ascomycota</taxon>
        <taxon>Pezizomycotina</taxon>
        <taxon>Sordariomycetes</taxon>
        <taxon>Sordariomycetidae</taxon>
        <taxon>Sordariales</taxon>
        <taxon>Schizotheciaceae</taxon>
        <taxon>Schizothecium</taxon>
    </lineage>
</organism>
<reference evidence="3" key="1">
    <citation type="submission" date="2023-06" db="EMBL/GenBank/DDBJ databases">
        <title>Genome-scale phylogeny and comparative genomics of the fungal order Sordariales.</title>
        <authorList>
            <consortium name="Lawrence Berkeley National Laboratory"/>
            <person name="Hensen N."/>
            <person name="Bonometti L."/>
            <person name="Westerberg I."/>
            <person name="Brannstrom I.O."/>
            <person name="Guillou S."/>
            <person name="Cros-Aarteil S."/>
            <person name="Calhoun S."/>
            <person name="Haridas S."/>
            <person name="Kuo A."/>
            <person name="Mondo S."/>
            <person name="Pangilinan J."/>
            <person name="Riley R."/>
            <person name="LaButti K."/>
            <person name="Andreopoulos B."/>
            <person name="Lipzen A."/>
            <person name="Chen C."/>
            <person name="Yanf M."/>
            <person name="Daum C."/>
            <person name="Ng V."/>
            <person name="Clum A."/>
            <person name="Steindorff A."/>
            <person name="Ohm R."/>
            <person name="Martin F."/>
            <person name="Silar P."/>
            <person name="Natvig D."/>
            <person name="Lalanne C."/>
            <person name="Gautier V."/>
            <person name="Ament-velasquez S.L."/>
            <person name="Kruys A."/>
            <person name="Hutchinson M.I."/>
            <person name="Powell A.J."/>
            <person name="Barry K."/>
            <person name="Miller A.N."/>
            <person name="Grigoriev I.V."/>
            <person name="Debuchy R."/>
            <person name="Gladieux P."/>
            <person name="Thoren M.H."/>
            <person name="Johannesson H."/>
        </authorList>
    </citation>
    <scope>NUCLEOTIDE SEQUENCE</scope>
    <source>
        <strain evidence="3">SMH3187-1</strain>
    </source>
</reference>
<feature type="domain" description="N-acetyltransferase" evidence="2">
    <location>
        <begin position="69"/>
        <end position="219"/>
    </location>
</feature>
<dbReference type="SUPFAM" id="SSF55729">
    <property type="entry name" value="Acyl-CoA N-acyltransferases (Nat)"/>
    <property type="match status" value="1"/>
</dbReference>
<evidence type="ECO:0000259" key="2">
    <source>
        <dbReference type="PROSITE" id="PS51186"/>
    </source>
</evidence>
<keyword evidence="4" id="KW-1185">Reference proteome</keyword>
<dbReference type="EMBL" id="JAUKUD010000003">
    <property type="protein sequence ID" value="KAK0748927.1"/>
    <property type="molecule type" value="Genomic_DNA"/>
</dbReference>
<dbReference type="PANTHER" id="PTHR42791">
    <property type="entry name" value="GNAT FAMILY ACETYLTRANSFERASE"/>
    <property type="match status" value="1"/>
</dbReference>
<evidence type="ECO:0000313" key="4">
    <source>
        <dbReference type="Proteomes" id="UP001172155"/>
    </source>
</evidence>
<protein>
    <submittedName>
        <fullName evidence="3">Acyl-CoA N-acyltransferase</fullName>
    </submittedName>
</protein>
<feature type="region of interest" description="Disordered" evidence="1">
    <location>
        <begin position="89"/>
        <end position="109"/>
    </location>
</feature>
<dbReference type="InterPro" id="IPR000182">
    <property type="entry name" value="GNAT_dom"/>
</dbReference>
<dbReference type="PROSITE" id="PS51186">
    <property type="entry name" value="GNAT"/>
    <property type="match status" value="1"/>
</dbReference>
<name>A0AA40F0W7_9PEZI</name>
<dbReference type="Pfam" id="PF13508">
    <property type="entry name" value="Acetyltransf_7"/>
    <property type="match status" value="1"/>
</dbReference>
<dbReference type="Proteomes" id="UP001172155">
    <property type="component" value="Unassembled WGS sequence"/>
</dbReference>
<evidence type="ECO:0000256" key="1">
    <source>
        <dbReference type="SAM" id="MobiDB-lite"/>
    </source>
</evidence>
<dbReference type="PANTHER" id="PTHR42791:SF2">
    <property type="entry name" value="N-ACETYLTRANSFERASE DOMAIN-CONTAINING PROTEIN"/>
    <property type="match status" value="1"/>
</dbReference>
<dbReference type="InterPro" id="IPR016181">
    <property type="entry name" value="Acyl_CoA_acyltransferase"/>
</dbReference>
<dbReference type="GO" id="GO:0016747">
    <property type="term" value="F:acyltransferase activity, transferring groups other than amino-acyl groups"/>
    <property type="evidence" value="ECO:0007669"/>
    <property type="project" value="InterPro"/>
</dbReference>
<dbReference type="AlphaFoldDB" id="A0AA40F0W7"/>
<gene>
    <name evidence="3" type="ORF">B0T18DRAFT_436648</name>
</gene>
<accession>A0AA40F0W7</accession>
<dbReference type="Gene3D" id="3.40.630.30">
    <property type="match status" value="1"/>
</dbReference>
<evidence type="ECO:0000313" key="3">
    <source>
        <dbReference type="EMBL" id="KAK0748927.1"/>
    </source>
</evidence>
<dbReference type="InterPro" id="IPR052523">
    <property type="entry name" value="Trichothecene_AcTrans"/>
</dbReference>
<dbReference type="CDD" id="cd04301">
    <property type="entry name" value="NAT_SF"/>
    <property type="match status" value="1"/>
</dbReference>